<feature type="transmembrane region" description="Helical" evidence="2">
    <location>
        <begin position="69"/>
        <end position="86"/>
    </location>
</feature>
<feature type="region of interest" description="Disordered" evidence="1">
    <location>
        <begin position="91"/>
        <end position="114"/>
    </location>
</feature>
<comment type="caution">
    <text evidence="3">The sequence shown here is derived from an EMBL/GenBank/DDBJ whole genome shotgun (WGS) entry which is preliminary data.</text>
</comment>
<name>A0ABV9RKS2_9PSEU</name>
<evidence type="ECO:0000313" key="3">
    <source>
        <dbReference type="EMBL" id="MFC4834814.1"/>
    </source>
</evidence>
<dbReference type="Pfam" id="PF11239">
    <property type="entry name" value="DUF3040"/>
    <property type="match status" value="1"/>
</dbReference>
<dbReference type="EMBL" id="JBHSIM010000043">
    <property type="protein sequence ID" value="MFC4834814.1"/>
    <property type="molecule type" value="Genomic_DNA"/>
</dbReference>
<sequence length="114" mass="12384">MLNDQERTALLDIEHRLVADDPSWVRAFDATAQRVARQRAHEMGFHVVAVMVWTAMSVLMVVADAAGPAMFFAALAGLSVWLIRRLRRPARTDPATGTATSRDPGDTASGRAPA</sequence>
<gene>
    <name evidence="3" type="ORF">ACFPEL_20550</name>
</gene>
<dbReference type="InterPro" id="IPR021401">
    <property type="entry name" value="DUF3040"/>
</dbReference>
<keyword evidence="2" id="KW-0472">Membrane</keyword>
<reference evidence="4" key="1">
    <citation type="journal article" date="2019" name="Int. J. Syst. Evol. Microbiol.">
        <title>The Global Catalogue of Microorganisms (GCM) 10K type strain sequencing project: providing services to taxonomists for standard genome sequencing and annotation.</title>
        <authorList>
            <consortium name="The Broad Institute Genomics Platform"/>
            <consortium name="The Broad Institute Genome Sequencing Center for Infectious Disease"/>
            <person name="Wu L."/>
            <person name="Ma J."/>
        </authorList>
    </citation>
    <scope>NUCLEOTIDE SEQUENCE [LARGE SCALE GENOMIC DNA]</scope>
    <source>
        <strain evidence="4">CCUG 50347</strain>
    </source>
</reference>
<accession>A0ABV9RKS2</accession>
<keyword evidence="2" id="KW-1133">Transmembrane helix</keyword>
<evidence type="ECO:0000256" key="1">
    <source>
        <dbReference type="SAM" id="MobiDB-lite"/>
    </source>
</evidence>
<dbReference type="RefSeq" id="WP_274192454.1">
    <property type="nucleotide sequence ID" value="NZ_BAABHN010000043.1"/>
</dbReference>
<evidence type="ECO:0000256" key="2">
    <source>
        <dbReference type="SAM" id="Phobius"/>
    </source>
</evidence>
<dbReference type="Proteomes" id="UP001595909">
    <property type="component" value="Unassembled WGS sequence"/>
</dbReference>
<keyword evidence="2" id="KW-0812">Transmembrane</keyword>
<organism evidence="3 4">
    <name type="scientific">Actinomycetospora chibensis</name>
    <dbReference type="NCBI Taxonomy" id="663606"/>
    <lineage>
        <taxon>Bacteria</taxon>
        <taxon>Bacillati</taxon>
        <taxon>Actinomycetota</taxon>
        <taxon>Actinomycetes</taxon>
        <taxon>Pseudonocardiales</taxon>
        <taxon>Pseudonocardiaceae</taxon>
        <taxon>Actinomycetospora</taxon>
    </lineage>
</organism>
<proteinExistence type="predicted"/>
<protein>
    <submittedName>
        <fullName evidence="3">DUF3040 domain-containing protein</fullName>
    </submittedName>
</protein>
<feature type="transmembrane region" description="Helical" evidence="2">
    <location>
        <begin position="43"/>
        <end position="63"/>
    </location>
</feature>
<evidence type="ECO:0000313" key="4">
    <source>
        <dbReference type="Proteomes" id="UP001595909"/>
    </source>
</evidence>
<keyword evidence="4" id="KW-1185">Reference proteome</keyword>